<protein>
    <submittedName>
        <fullName evidence="1">OLC1v1019180C1</fullName>
    </submittedName>
</protein>
<sequence>MPNYSTKCNKHPFSEEQFEIRLRQRSERKMLWTSISCSNGYEFEQIIRTIYVVAYEIYGDSRSHDLLPHDKKHGGLVERSQEVVNLLSDCRRKTDELIMEIPQVSQDQRFMWCIVFERFTYPLNSNPWSFNMGGNGVHEKELSLLGKHAN</sequence>
<keyword evidence="2" id="KW-1185">Reference proteome</keyword>
<evidence type="ECO:0000313" key="1">
    <source>
        <dbReference type="EMBL" id="CAI9117724.1"/>
    </source>
</evidence>
<accession>A0AAV1EDF8</accession>
<dbReference type="EMBL" id="OX459126">
    <property type="protein sequence ID" value="CAI9117724.1"/>
    <property type="molecule type" value="Genomic_DNA"/>
</dbReference>
<reference evidence="1" key="1">
    <citation type="submission" date="2023-03" db="EMBL/GenBank/DDBJ databases">
        <authorList>
            <person name="Julca I."/>
        </authorList>
    </citation>
    <scope>NUCLEOTIDE SEQUENCE</scope>
</reference>
<name>A0AAV1EDF8_OLDCO</name>
<gene>
    <name evidence="1" type="ORF">OLC1_LOCUS23743</name>
</gene>
<dbReference type="Proteomes" id="UP001161247">
    <property type="component" value="Chromosome 9"/>
</dbReference>
<evidence type="ECO:0000313" key="2">
    <source>
        <dbReference type="Proteomes" id="UP001161247"/>
    </source>
</evidence>
<organism evidence="1 2">
    <name type="scientific">Oldenlandia corymbosa var. corymbosa</name>
    <dbReference type="NCBI Taxonomy" id="529605"/>
    <lineage>
        <taxon>Eukaryota</taxon>
        <taxon>Viridiplantae</taxon>
        <taxon>Streptophyta</taxon>
        <taxon>Embryophyta</taxon>
        <taxon>Tracheophyta</taxon>
        <taxon>Spermatophyta</taxon>
        <taxon>Magnoliopsida</taxon>
        <taxon>eudicotyledons</taxon>
        <taxon>Gunneridae</taxon>
        <taxon>Pentapetalae</taxon>
        <taxon>asterids</taxon>
        <taxon>lamiids</taxon>
        <taxon>Gentianales</taxon>
        <taxon>Rubiaceae</taxon>
        <taxon>Rubioideae</taxon>
        <taxon>Spermacoceae</taxon>
        <taxon>Hedyotis-Oldenlandia complex</taxon>
        <taxon>Oldenlandia</taxon>
    </lineage>
</organism>
<proteinExistence type="predicted"/>
<dbReference type="AlphaFoldDB" id="A0AAV1EDF8"/>